<organism evidence="1 2">
    <name type="scientific">Clunio marinus</name>
    <dbReference type="NCBI Taxonomy" id="568069"/>
    <lineage>
        <taxon>Eukaryota</taxon>
        <taxon>Metazoa</taxon>
        <taxon>Ecdysozoa</taxon>
        <taxon>Arthropoda</taxon>
        <taxon>Hexapoda</taxon>
        <taxon>Insecta</taxon>
        <taxon>Pterygota</taxon>
        <taxon>Neoptera</taxon>
        <taxon>Endopterygota</taxon>
        <taxon>Diptera</taxon>
        <taxon>Nematocera</taxon>
        <taxon>Chironomoidea</taxon>
        <taxon>Chironomidae</taxon>
        <taxon>Clunio</taxon>
    </lineage>
</organism>
<evidence type="ECO:0000313" key="1">
    <source>
        <dbReference type="EMBL" id="CRK99734.1"/>
    </source>
</evidence>
<reference evidence="1 2" key="1">
    <citation type="submission" date="2015-04" db="EMBL/GenBank/DDBJ databases">
        <authorList>
            <person name="Syromyatnikov M.Y."/>
            <person name="Popov V.N."/>
        </authorList>
    </citation>
    <scope>NUCLEOTIDE SEQUENCE [LARGE SCALE GENOMIC DNA]</scope>
</reference>
<name>A0A1J1IKX2_9DIPT</name>
<protein>
    <submittedName>
        <fullName evidence="1">CLUMA_CG012979, isoform A</fullName>
    </submittedName>
</protein>
<accession>A0A1J1IKX2</accession>
<gene>
    <name evidence="1" type="ORF">CLUMA_CG012979</name>
</gene>
<keyword evidence="2" id="KW-1185">Reference proteome</keyword>
<evidence type="ECO:0000313" key="2">
    <source>
        <dbReference type="Proteomes" id="UP000183832"/>
    </source>
</evidence>
<dbReference type="Proteomes" id="UP000183832">
    <property type="component" value="Unassembled WGS sequence"/>
</dbReference>
<proteinExistence type="predicted"/>
<dbReference type="AlphaFoldDB" id="A0A1J1IKX2"/>
<dbReference type="EMBL" id="CVRI01000052">
    <property type="protein sequence ID" value="CRK99734.1"/>
    <property type="molecule type" value="Genomic_DNA"/>
</dbReference>
<sequence>MSQSGRKSLKKKNIIPSFDDVMHAQIQHAQRFIDYDEYDSTDSNSDHSETELQEIVKEEISMKNQPQAQTFEPKEKRKKIVIYPWRPIGITGGRPMDEVNK</sequence>